<keyword evidence="2" id="KW-1185">Reference proteome</keyword>
<reference evidence="1" key="1">
    <citation type="journal article" date="2021" name="New Phytol.">
        <title>Evolutionary innovations through gain and loss of genes in the ectomycorrhizal Boletales.</title>
        <authorList>
            <person name="Wu G."/>
            <person name="Miyauchi S."/>
            <person name="Morin E."/>
            <person name="Kuo A."/>
            <person name="Drula E."/>
            <person name="Varga T."/>
            <person name="Kohler A."/>
            <person name="Feng B."/>
            <person name="Cao Y."/>
            <person name="Lipzen A."/>
            <person name="Daum C."/>
            <person name="Hundley H."/>
            <person name="Pangilinan J."/>
            <person name="Johnson J."/>
            <person name="Barry K."/>
            <person name="LaButti K."/>
            <person name="Ng V."/>
            <person name="Ahrendt S."/>
            <person name="Min B."/>
            <person name="Choi I.G."/>
            <person name="Park H."/>
            <person name="Plett J.M."/>
            <person name="Magnuson J."/>
            <person name="Spatafora J.W."/>
            <person name="Nagy L.G."/>
            <person name="Henrissat B."/>
            <person name="Grigoriev I.V."/>
            <person name="Yang Z.L."/>
            <person name="Xu J."/>
            <person name="Martin F.M."/>
        </authorList>
    </citation>
    <scope>NUCLEOTIDE SEQUENCE</scope>
    <source>
        <strain evidence="1">KUC20120723A-06</strain>
    </source>
</reference>
<evidence type="ECO:0000313" key="1">
    <source>
        <dbReference type="EMBL" id="KAH7926302.1"/>
    </source>
</evidence>
<organism evidence="1 2">
    <name type="scientific">Leucogyrophana mollusca</name>
    <dbReference type="NCBI Taxonomy" id="85980"/>
    <lineage>
        <taxon>Eukaryota</taxon>
        <taxon>Fungi</taxon>
        <taxon>Dikarya</taxon>
        <taxon>Basidiomycota</taxon>
        <taxon>Agaricomycotina</taxon>
        <taxon>Agaricomycetes</taxon>
        <taxon>Agaricomycetidae</taxon>
        <taxon>Boletales</taxon>
        <taxon>Boletales incertae sedis</taxon>
        <taxon>Leucogyrophana</taxon>
    </lineage>
</organism>
<dbReference type="EMBL" id="MU266385">
    <property type="protein sequence ID" value="KAH7926302.1"/>
    <property type="molecule type" value="Genomic_DNA"/>
</dbReference>
<gene>
    <name evidence="1" type="ORF">BV22DRAFT_1194477</name>
</gene>
<sequence length="441" mass="48566">MSLEDIWDAPISPPRSQEPADSNRSPKNTSSSPQKRSRPSLFLSDSDDELPVTKKPSSSAPVRPDIDAMFEDMEDDDDLAYKPLAPALDFEALRRQADAKHAKSAASRPALTPHQILPSSSPGPDNNAGDDGPDDSTKGKKKGKGEEDGKKERKKLPKLDEARLLGPNGFPQLIKDTKDFRIKGKGNEASDLNRILQVYQFWTHKMYPKTQFRDTVERVEKICHSKRMHVALSVWRDEAKGLVNGKKPDDDGEDVIDLTSDRDPSGGVGGSRSGTEEDDAPSHPPSLPPSSDGEDDDFDIDAVIREEEERLAAMRAANLTSTSPPRTAPKATYRSQPNTDADPPSLMDVDEDMMWDEIDAFQDPLLQPSPRSTTASSQVPDASTTSNTDHDQDEDMWDVVRELEGVENISSKTVKVPAALDGTDANTTRATNDDDWDDMYL</sequence>
<evidence type="ECO:0000313" key="2">
    <source>
        <dbReference type="Proteomes" id="UP000790709"/>
    </source>
</evidence>
<accession>A0ACB8BLB2</accession>
<comment type="caution">
    <text evidence="1">The sequence shown here is derived from an EMBL/GenBank/DDBJ whole genome shotgun (WGS) entry which is preliminary data.</text>
</comment>
<proteinExistence type="predicted"/>
<dbReference type="Proteomes" id="UP000790709">
    <property type="component" value="Unassembled WGS sequence"/>
</dbReference>
<protein>
    <submittedName>
        <fullName evidence="1">Swi3-domain-containing protein</fullName>
    </submittedName>
</protein>
<name>A0ACB8BLB2_9AGAM</name>